<evidence type="ECO:0000256" key="3">
    <source>
        <dbReference type="ARBA" id="ARBA00022452"/>
    </source>
</evidence>
<protein>
    <recommendedName>
        <fullName evidence="8">Outer membrane protein beta-barrel domain-containing protein</fullName>
    </recommendedName>
</protein>
<evidence type="ECO:0000259" key="8">
    <source>
        <dbReference type="Pfam" id="PF14905"/>
    </source>
</evidence>
<dbReference type="PANTHER" id="PTHR30069">
    <property type="entry name" value="TONB-DEPENDENT OUTER MEMBRANE RECEPTOR"/>
    <property type="match status" value="1"/>
</dbReference>
<keyword evidence="3" id="KW-1134">Transmembrane beta strand</keyword>
<dbReference type="InterPro" id="IPR036942">
    <property type="entry name" value="Beta-barrel_TonB_sf"/>
</dbReference>
<keyword evidence="9" id="KW-0614">Plasmid</keyword>
<keyword evidence="10" id="KW-1185">Reference proteome</keyword>
<dbReference type="InterPro" id="IPR041700">
    <property type="entry name" value="OMP_b-brl_3"/>
</dbReference>
<proteinExistence type="predicted"/>
<keyword evidence="5" id="KW-0732">Signal</keyword>
<dbReference type="InterPro" id="IPR039426">
    <property type="entry name" value="TonB-dep_rcpt-like"/>
</dbReference>
<organism evidence="9 10">
    <name type="scientific">Fulvitalea axinellae</name>
    <dbReference type="NCBI Taxonomy" id="1182444"/>
    <lineage>
        <taxon>Bacteria</taxon>
        <taxon>Pseudomonadati</taxon>
        <taxon>Bacteroidota</taxon>
        <taxon>Cytophagia</taxon>
        <taxon>Cytophagales</taxon>
        <taxon>Persicobacteraceae</taxon>
        <taxon>Fulvitalea</taxon>
    </lineage>
</organism>
<reference evidence="9 10" key="1">
    <citation type="submission" date="2021-12" db="EMBL/GenBank/DDBJ databases">
        <title>Genome sequencing of bacteria with rrn-lacking chromosome and rrn-plasmid.</title>
        <authorList>
            <person name="Anda M."/>
            <person name="Iwasaki W."/>
        </authorList>
    </citation>
    <scope>NUCLEOTIDE SEQUENCE [LARGE SCALE GENOMIC DNA]</scope>
    <source>
        <strain evidence="9 10">DSM 100852</strain>
        <plasmid evidence="9 10">pFA9</plasmid>
    </source>
</reference>
<dbReference type="Proteomes" id="UP001348817">
    <property type="component" value="Plasmid pFA9"/>
</dbReference>
<sequence>MKRYVLFVLLIMGYGIVQAQDIRYHILDGESGKGVDKAQVGFFDQEGRTLSVALSDSAGYVSVTAETRRKTSYVLAHCMGYTQAKIKFETLKRTGTISLTADPVELEAVTVATNKETLTVKPDRLVFTVTPGVLKLSPTSMDLLKEIPNVTVRSDNSIRIKHYQGVAVYINGVISPEGARALQSLAPEQIERIEVITMPTLEYRGPSLLVYTKRMKLHGIESYTRLEGAVPWLGQLNGSLKAKIGGKTNFTGSYFFQSYNYSDERTNDVYKGETLESAQGYTNNTKSPYSYDIYLGVESYPTDDSYWSMSYRIEGKNDKYTREGEGGREISTDRQVFIPVSFHGEYWKKFTENDMLRVKGNYRNTPLINTAYQYAGYAPNERNGETDYNWKYYGANVTYTRTAGRYQWKAMFGGENDENRSEYDFGGVTGVKQQVRTLEAELGLEGKWDSWSFSAYATGRQIFLDSEPVSDGEEFHRNYTIFGPNVSVSHKLNDTQNIRLQISRGVGAPETEQINPQLLRTGFNSITQGNPNLDLVVNDKAELEYNRMGDRSSFSATAYTSVDRDFITGVMRWAPEEESNINTYINNGTRTKAGISLDYKYRKDWFSFGLSPNMFWQKLRNSEAKLTVPDPLNLYAFGFCKARLPKGFQLGGSVFYMPGEYDLQMEQEHFYSIDFELNKSFGPLNCKLYTQNLISKGTLKTYYMEEGYKQDSYASNLSFLKLSVSYYFEKD</sequence>
<dbReference type="GO" id="GO:0015344">
    <property type="term" value="F:siderophore uptake transmembrane transporter activity"/>
    <property type="evidence" value="ECO:0007669"/>
    <property type="project" value="TreeGrafter"/>
</dbReference>
<keyword evidence="2" id="KW-0813">Transport</keyword>
<dbReference type="AlphaFoldDB" id="A0AAU9CVB6"/>
<accession>A0AAU9CVB6</accession>
<feature type="domain" description="Outer membrane protein beta-barrel" evidence="8">
    <location>
        <begin position="444"/>
        <end position="726"/>
    </location>
</feature>
<dbReference type="GO" id="GO:0009279">
    <property type="term" value="C:cell outer membrane"/>
    <property type="evidence" value="ECO:0007669"/>
    <property type="project" value="UniProtKB-SubCell"/>
</dbReference>
<dbReference type="RefSeq" id="WP_338396167.1">
    <property type="nucleotide sequence ID" value="NZ_AP025323.1"/>
</dbReference>
<evidence type="ECO:0000256" key="7">
    <source>
        <dbReference type="ARBA" id="ARBA00023237"/>
    </source>
</evidence>
<dbReference type="SUPFAM" id="SSF56935">
    <property type="entry name" value="Porins"/>
    <property type="match status" value="1"/>
</dbReference>
<dbReference type="EMBL" id="AP025323">
    <property type="protein sequence ID" value="BDD12995.1"/>
    <property type="molecule type" value="Genomic_DNA"/>
</dbReference>
<evidence type="ECO:0000256" key="1">
    <source>
        <dbReference type="ARBA" id="ARBA00004571"/>
    </source>
</evidence>
<evidence type="ECO:0000313" key="10">
    <source>
        <dbReference type="Proteomes" id="UP001348817"/>
    </source>
</evidence>
<evidence type="ECO:0000256" key="6">
    <source>
        <dbReference type="ARBA" id="ARBA00023136"/>
    </source>
</evidence>
<dbReference type="KEGG" id="fax:FUAX_54270"/>
<comment type="subcellular location">
    <subcellularLocation>
        <location evidence="1">Cell outer membrane</location>
        <topology evidence="1">Multi-pass membrane protein</topology>
    </subcellularLocation>
</comment>
<geneLocation type="plasmid" evidence="9 10">
    <name>pFA9</name>
</geneLocation>
<gene>
    <name evidence="9" type="ORF">FUAX_54270</name>
</gene>
<dbReference type="Gene3D" id="2.40.170.20">
    <property type="entry name" value="TonB-dependent receptor, beta-barrel domain"/>
    <property type="match status" value="1"/>
</dbReference>
<evidence type="ECO:0000256" key="4">
    <source>
        <dbReference type="ARBA" id="ARBA00022692"/>
    </source>
</evidence>
<evidence type="ECO:0000313" key="9">
    <source>
        <dbReference type="EMBL" id="BDD12995.1"/>
    </source>
</evidence>
<dbReference type="Pfam" id="PF14905">
    <property type="entry name" value="OMP_b-brl_3"/>
    <property type="match status" value="1"/>
</dbReference>
<evidence type="ECO:0000256" key="5">
    <source>
        <dbReference type="ARBA" id="ARBA00022729"/>
    </source>
</evidence>
<keyword evidence="6" id="KW-0472">Membrane</keyword>
<name>A0AAU9CVB6_9BACT</name>
<keyword evidence="4" id="KW-0812">Transmembrane</keyword>
<dbReference type="GO" id="GO:0044718">
    <property type="term" value="P:siderophore transmembrane transport"/>
    <property type="evidence" value="ECO:0007669"/>
    <property type="project" value="TreeGrafter"/>
</dbReference>
<evidence type="ECO:0000256" key="2">
    <source>
        <dbReference type="ARBA" id="ARBA00022448"/>
    </source>
</evidence>
<dbReference type="PANTHER" id="PTHR30069:SF29">
    <property type="entry name" value="HEMOGLOBIN AND HEMOGLOBIN-HAPTOGLOBIN-BINDING PROTEIN 1-RELATED"/>
    <property type="match status" value="1"/>
</dbReference>
<keyword evidence="7" id="KW-0998">Cell outer membrane</keyword>